<protein>
    <recommendedName>
        <fullName evidence="33">Envelope glycoprotein gp160</fullName>
    </recommendedName>
    <alternativeName>
        <fullName evidence="33">Env polyprotein</fullName>
    </alternativeName>
    <component>
        <recommendedName>
            <fullName evidence="33">Surface protein gp120</fullName>
            <shortName evidence="33">SU</shortName>
        </recommendedName>
        <alternativeName>
            <fullName evidence="33">Glycoprotein 120</fullName>
            <shortName evidence="33">gp120</shortName>
        </alternativeName>
    </component>
    <component>
        <recommendedName>
            <fullName evidence="33">Transmembrane protein gp41</fullName>
            <shortName evidence="33">TM</shortName>
        </recommendedName>
        <alternativeName>
            <fullName evidence="33">Glycoprotein 41</fullName>
            <shortName evidence="33">gp41</shortName>
        </alternativeName>
    </component>
</protein>
<feature type="site" description="Cleavage; by host furin" evidence="33">
    <location>
        <begin position="508"/>
        <end position="509"/>
    </location>
</feature>
<feature type="disulfide bond" evidence="33">
    <location>
        <begin position="228"/>
        <end position="239"/>
    </location>
</feature>
<evidence type="ECO:0000256" key="22">
    <source>
        <dbReference type="ARBA" id="ARBA00022989"/>
    </source>
</evidence>
<evidence type="ECO:0000256" key="2">
    <source>
        <dbReference type="ARBA" id="ARBA00004433"/>
    </source>
</evidence>
<feature type="coiled-coil region" evidence="33">
    <location>
        <begin position="630"/>
        <end position="664"/>
    </location>
</feature>
<dbReference type="InterPro" id="IPR000328">
    <property type="entry name" value="GP41-like"/>
</dbReference>
<dbReference type="Gene3D" id="1.10.287.210">
    <property type="match status" value="1"/>
</dbReference>
<feature type="disulfide bond" evidence="33">
    <location>
        <begin position="595"/>
        <end position="601"/>
    </location>
</feature>
<dbReference type="SUPFAM" id="SSF56502">
    <property type="entry name" value="gp120 core"/>
    <property type="match status" value="2"/>
</dbReference>
<feature type="transmembrane region" description="Helical" evidence="34">
    <location>
        <begin position="675"/>
        <end position="696"/>
    </location>
</feature>
<evidence type="ECO:0000256" key="6">
    <source>
        <dbReference type="ARBA" id="ARBA00004650"/>
    </source>
</evidence>
<evidence type="ECO:0000256" key="27">
    <source>
        <dbReference type="ARBA" id="ARBA00023157"/>
    </source>
</evidence>
<dbReference type="FunFam" id="2.170.40.20:FF:000003">
    <property type="entry name" value="Envelope glycoprotein gp160"/>
    <property type="match status" value="1"/>
</dbReference>
<evidence type="ECO:0000256" key="9">
    <source>
        <dbReference type="ARBA" id="ARBA00022511"/>
    </source>
</evidence>
<evidence type="ECO:0000256" key="23">
    <source>
        <dbReference type="ARBA" id="ARBA00023046"/>
    </source>
</evidence>
<evidence type="ECO:0000256" key="33">
    <source>
        <dbReference type="HAMAP-Rule" id="MF_04083"/>
    </source>
</evidence>
<evidence type="ECO:0000256" key="3">
    <source>
        <dbReference type="ARBA" id="ARBA00004505"/>
    </source>
</evidence>
<comment type="domain">
    <text evidence="33 34">The 17 amino acids long immunosuppressive region is present in many retroviral envelope proteins. Synthetic peptides derived from this relatively conserved sequence inhibit immune function in vitro and in vivo.</text>
</comment>
<evidence type="ECO:0000256" key="29">
    <source>
        <dbReference type="ARBA" id="ARBA00023280"/>
    </source>
</evidence>
<feature type="domain" description="Retroviral envelope protein GP41-like" evidence="37">
    <location>
        <begin position="527"/>
        <end position="716"/>
    </location>
</feature>
<evidence type="ECO:0000259" key="36">
    <source>
        <dbReference type="Pfam" id="PF00516"/>
    </source>
</evidence>
<evidence type="ECO:0000256" key="26">
    <source>
        <dbReference type="ARBA" id="ARBA00023139"/>
    </source>
</evidence>
<dbReference type="GO" id="GO:0019031">
    <property type="term" value="C:viral envelope"/>
    <property type="evidence" value="ECO:0007669"/>
    <property type="project" value="UniProtKB-KW"/>
</dbReference>
<feature type="region of interest" description="CD4-binding loop" evidence="33">
    <location>
        <begin position="362"/>
        <end position="372"/>
    </location>
</feature>
<keyword evidence="30 33" id="KW-0449">Lipoprotein</keyword>
<feature type="domain" description="Human immunodeficiency virus 1 envelope glycoprotein Gp120" evidence="36">
    <location>
        <begin position="34"/>
        <end position="142"/>
    </location>
</feature>
<dbReference type="GO" id="GO:0044175">
    <property type="term" value="C:host cell endosome membrane"/>
    <property type="evidence" value="ECO:0007669"/>
    <property type="project" value="UniProtKB-SubCell"/>
</dbReference>
<proteinExistence type="inferred from homology"/>
<keyword evidence="16 33" id="KW-0732">Signal</keyword>
<feature type="short sequence motif" description="Di-leucine internalization motif" evidence="33">
    <location>
        <begin position="852"/>
        <end position="853"/>
    </location>
</feature>
<feature type="region of interest" description="Immunosuppression" evidence="33">
    <location>
        <begin position="571"/>
        <end position="589"/>
    </location>
</feature>
<keyword evidence="9 33" id="KW-1032">Host cell membrane</keyword>
<dbReference type="FunFam" id="2.170.40.20:FF:000001">
    <property type="entry name" value="Envelope glycoprotein gp160"/>
    <property type="match status" value="1"/>
</dbReference>
<feature type="lipid moiety-binding region" description="S-palmitoyl cysteine; by host" evidence="33">
    <location>
        <position position="761"/>
    </location>
</feature>
<accession>F8V1D4</accession>
<organismHost>
    <name type="scientific">Homo sapiens</name>
    <name type="common">Human</name>
    <dbReference type="NCBI Taxonomy" id="9606"/>
</organismHost>
<dbReference type="GO" id="GO:0020002">
    <property type="term" value="C:host cell plasma membrane"/>
    <property type="evidence" value="ECO:0007669"/>
    <property type="project" value="UniProtKB-SubCell"/>
</dbReference>
<keyword evidence="13 33" id="KW-0165">Cleavage on pair of basic residues</keyword>
<evidence type="ECO:0000256" key="12">
    <source>
        <dbReference type="ARBA" id="ARBA00022595"/>
    </source>
</evidence>
<comment type="domain">
    <text evidence="33">The membrane proximal external region (MPER) present in gp41 is a tryptophan-rich region recognized by the antibodies 2F5, Z13, and 4E10. MPER seems to play a role in fusion.</text>
</comment>
<keyword evidence="24 33" id="KW-0175">Coiled coil</keyword>
<dbReference type="InterPro" id="IPR036377">
    <property type="entry name" value="Gp120_core_sf"/>
</dbReference>
<feature type="domain" description="Human immunodeficiency virus 1 envelope glycoprotein Gp120" evidence="36">
    <location>
        <begin position="148"/>
        <end position="508"/>
    </location>
</feature>
<comment type="miscellaneous">
    <text evidence="33">HIV-1 lineages are divided in three main groups, M (for Major), O (for Outlier), and N (for New, or Non-M, Non-O). The vast majority of strains found worldwide belong to the group M. Group O seems to be endemic to and largely confined to Cameroon and neighboring countries in West Central Africa, where these viruses represent a small minority of HIV-1 strains. The group N is represented by a limited number of isolates from Cameroonian persons. The group M is further subdivided in 9 clades or subtypes (A to D, F to H, J and K).</text>
</comment>
<comment type="subcellular location">
    <subcellularLocation>
        <location evidence="3">Host cell membrane</location>
        <topology evidence="3">Peripheral membrane protein</topology>
    </subcellularLocation>
    <subcellularLocation>
        <location evidence="1">Host cell membrane</location>
        <topology evidence="1">Single-pass type I membrane protein</topology>
    </subcellularLocation>
    <subcellularLocation>
        <location evidence="2">Host endosome membrane</location>
        <topology evidence="2">Peripheral membrane protein</topology>
    </subcellularLocation>
    <subcellularLocation>
        <location evidence="5">Host endosome membrane</location>
        <topology evidence="5">Single-pass type I membrane protein</topology>
    </subcellularLocation>
    <subcellularLocation>
        <location evidence="6">Virion membrane</location>
        <topology evidence="6">Peripheral membrane protein</topology>
    </subcellularLocation>
    <subcellularLocation>
        <location evidence="4">Virion membrane</location>
        <topology evidence="4">Single-pass type I membrane protein</topology>
    </subcellularLocation>
</comment>
<evidence type="ECO:0000256" key="24">
    <source>
        <dbReference type="ARBA" id="ARBA00023054"/>
    </source>
</evidence>
<keyword evidence="14 33" id="KW-0812">Transmembrane</keyword>
<keyword evidence="23 33" id="KW-1039">Host endosome</keyword>
<evidence type="ECO:0000256" key="31">
    <source>
        <dbReference type="ARBA" id="ARBA00023296"/>
    </source>
</evidence>
<keyword evidence="29 33" id="KW-0899">Viral immunoevasion</keyword>
<evidence type="ECO:0000256" key="20">
    <source>
        <dbReference type="ARBA" id="ARBA00022879"/>
    </source>
</evidence>
<comment type="subunit">
    <text evidence="33">The mature envelope protein (Env) consists of a homotrimer of non-covalently associated gp120-gp41 heterodimers. The resulting complex protrudes from the virus surface as a spike. There seems to be as few as 10 spikes on the average virion. Surface protein gp120 interacts with host CD4, CCR5 and CXCR4. Gp120 also interacts with the C-type lectins CD209/DC-SIGN and CLEC4M/DC-SIGNR (collectively referred to as DC-SIGN(R)). Gp120 and gp41 interact with GalCer. Gp120 interacts with host ITGA4/ITGB7 complex; on CD4+ T-cells, this interaction results in rapid activation of integrin ITGAL/LFA-1, which facilitates efficient cell-to-cell spreading of HIV-1. Gp120 interacts with cell-associated heparan sulfate; this interaction increases virus infectivity on permissive cells and may be involved in infection of CD4- cells.</text>
</comment>
<dbReference type="GO" id="GO:0075512">
    <property type="term" value="P:clathrin-dependent endocytosis of virus by host cell"/>
    <property type="evidence" value="ECO:0007669"/>
    <property type="project" value="UniProtKB-UniRule"/>
</dbReference>
<evidence type="ECO:0000256" key="35">
    <source>
        <dbReference type="SAM" id="MobiDB-lite"/>
    </source>
</evidence>
<feature type="lipid moiety-binding region" description="S-palmitoyl cysteine; by host" evidence="33">
    <location>
        <position position="834"/>
    </location>
</feature>
<dbReference type="GO" id="GO:0052031">
    <property type="term" value="P:symbiont-mediated perturbation of host defense response"/>
    <property type="evidence" value="ECO:0007669"/>
    <property type="project" value="UniProtKB-UniRule"/>
</dbReference>
<comment type="PTM">
    <text evidence="33">Specific enzymatic cleavages in vivo yield mature proteins. Envelope glycoproteins are synthesized as a inactive precursor that is heavily N-glycosylated and processed likely by host cell furin in the Golgi to yield the mature SU and TM proteins. The cleavage site between SU and TM requires the minimal sequence [KR]-X-[KR]-R. About 2 of the 9 disulfide bonds of gp41 are reduced by P4HB/PDI, following binding to CD4 receptor.</text>
</comment>
<dbReference type="InterPro" id="IPR037527">
    <property type="entry name" value="Gp160"/>
</dbReference>
<comment type="similarity">
    <text evidence="33">Belongs to the HIV-1 env protein family.</text>
</comment>
<evidence type="ECO:0000256" key="11">
    <source>
        <dbReference type="ARBA" id="ARBA00022581"/>
    </source>
</evidence>
<evidence type="ECO:0000256" key="16">
    <source>
        <dbReference type="ARBA" id="ARBA00022729"/>
    </source>
</evidence>
<comment type="function">
    <text evidence="33">Surface protein gp120: Attaches the virus to the host lymphoid cell by binding to the primary receptor CD4. This interaction induces a structural rearrangement creating a high affinity binding site for a chemokine coreceptor like CXCR4 and/or CCR5. Acts as a ligand for CD209/DC-SIGN and CLEC4M/DC-SIGNR, which are respectively found on dendritic cells (DCs), and on endothelial cells of liver sinusoids and lymph node sinuses. These interactions allow capture of viral particles at mucosal surfaces by these cells and subsequent transmission to permissive cells. HIV subverts the migration properties of dendritic cells to gain access to CD4+ T-cells in lymph nodes. Virus transmission to permissive T-cells occurs either in trans (without DCs infection, through viral capture and transmission), or in cis (following DCs productive infection, through the usual CD4-gp120 interaction), thereby inducing a robust infection. In trans infection, bound virions remain infectious over days and it is proposed that they are not degraded, but protected in non-lysosomal acidic organelles within the DCs close to the cell membrane thus contributing to the viral infectious potential during DCs' migration from the periphery to the lymphoid tissues. On arrival at lymphoid tissues, intact virions recycle back to DCs' cell surface allowing virus transmission to CD4+ T-cells.</text>
</comment>
<evidence type="ECO:0000256" key="21">
    <source>
        <dbReference type="ARBA" id="ARBA00022890"/>
    </source>
</evidence>
<evidence type="ECO:0000256" key="30">
    <source>
        <dbReference type="ARBA" id="ARBA00023288"/>
    </source>
</evidence>
<feature type="region of interest" description="Fusion peptide" evidence="33">
    <location>
        <begin position="509"/>
        <end position="529"/>
    </location>
</feature>
<keyword evidence="12 33" id="KW-1162">Viral penetration into host cytoplasm</keyword>
<dbReference type="GO" id="GO:0019064">
    <property type="term" value="P:fusion of virus membrane with host plasma membrane"/>
    <property type="evidence" value="ECO:0007669"/>
    <property type="project" value="UniProtKB-UniRule"/>
</dbReference>
<feature type="short sequence motif" description="YXXL motif; contains endocytosis signal" evidence="33">
    <location>
        <begin position="709"/>
        <end position="712"/>
    </location>
</feature>
<dbReference type="Pfam" id="PF00516">
    <property type="entry name" value="GP120"/>
    <property type="match status" value="2"/>
</dbReference>
<keyword evidence="10 33" id="KW-1165">Clathrin-mediated endocytosis of virus by host</keyword>
<keyword evidence="19 33" id="KW-1043">Host membrane</keyword>
<dbReference type="Pfam" id="PF00517">
    <property type="entry name" value="GP41"/>
    <property type="match status" value="1"/>
</dbReference>
<keyword evidence="22 33" id="KW-1133">Transmembrane helix</keyword>
<keyword evidence="17 33" id="KW-1161">Viral attachment to host cell</keyword>
<evidence type="ECO:0000256" key="14">
    <source>
        <dbReference type="ARBA" id="ARBA00022692"/>
    </source>
</evidence>
<keyword evidence="26 33" id="KW-0564">Palmitate</keyword>
<evidence type="ECO:0000256" key="28">
    <source>
        <dbReference type="ARBA" id="ARBA00023180"/>
    </source>
</evidence>
<keyword evidence="31 33" id="KW-1160">Virus entry into host cell</keyword>
<evidence type="ECO:0000256" key="18">
    <source>
        <dbReference type="ARBA" id="ARBA00022844"/>
    </source>
</evidence>
<feature type="disulfide bond" evidence="33">
    <location>
        <begin position="218"/>
        <end position="247"/>
    </location>
</feature>
<comment type="domain">
    <text evidence="33">The CD4-binding region is targeted by the antibody b12.</text>
</comment>
<evidence type="ECO:0000256" key="4">
    <source>
        <dbReference type="ARBA" id="ARBA00004563"/>
    </source>
</evidence>
<keyword evidence="11 33" id="KW-0945">Host-virus interaction</keyword>
<dbReference type="Gene3D" id="1.20.5.490">
    <property type="entry name" value="Single helix bin"/>
    <property type="match status" value="1"/>
</dbReference>
<comment type="subcellular location">
    <molecule>Surface protein gp120</molecule>
    <subcellularLocation>
        <location evidence="33">Virion membrane</location>
        <topology evidence="33">Peripheral membrane protein</topology>
    </subcellularLocation>
    <subcellularLocation>
        <location evidence="33">Host cell membrane</location>
        <topology evidence="33">Peripheral membrane protein</topology>
    </subcellularLocation>
    <subcellularLocation>
        <location evidence="33">Host endosome membrane</location>
        <topology evidence="33">Single-pass type I membrane protein</topology>
    </subcellularLocation>
    <text evidence="33">The surface protein is not anchored to the viral envelope, but associates with the extravirion surface through its binding to TM. It is probably concentrated at the site of budding and incorporated into the virions possibly by contacts between the cytoplasmic tail of Env and the N-terminus of Gag.</text>
</comment>
<evidence type="ECO:0000256" key="5">
    <source>
        <dbReference type="ARBA" id="ARBA00004578"/>
    </source>
</evidence>
<comment type="PTM">
    <text evidence="33">Highly glycosylated by host. The high number of glycan on the protein is reffered to as 'glycan shield' because it contributes to hide protein sequence from adaptive immune system.</text>
</comment>
<evidence type="ECO:0000256" key="19">
    <source>
        <dbReference type="ARBA" id="ARBA00022870"/>
    </source>
</evidence>
<keyword evidence="8 33" id="KW-1170">Fusion of virus membrane with host endosomal membrane</keyword>
<evidence type="ECO:0000256" key="25">
    <source>
        <dbReference type="ARBA" id="ARBA00023136"/>
    </source>
</evidence>
<comment type="PTM">
    <text evidence="33">Palmitoylation of the transmembrane protein and of Env polyprotein (prior to its proteolytic cleavage) is essential for their association with host cell membrane lipid rafts. Palmitoylation is therefore required for envelope trafficking to classical lipid rafts, but not for viral replication.</text>
</comment>
<dbReference type="GO" id="GO:0019082">
    <property type="term" value="P:viral protein processing"/>
    <property type="evidence" value="ECO:0007669"/>
    <property type="project" value="UniProtKB-UniRule"/>
</dbReference>
<dbReference type="GO" id="GO:0016020">
    <property type="term" value="C:membrane"/>
    <property type="evidence" value="ECO:0007669"/>
    <property type="project" value="UniProtKB-UniRule"/>
</dbReference>
<evidence type="ECO:0000313" key="38">
    <source>
        <dbReference type="EMBL" id="AEH41889.1"/>
    </source>
</evidence>
<evidence type="ECO:0000256" key="7">
    <source>
        <dbReference type="ARBA" id="ARBA00022506"/>
    </source>
</evidence>
<evidence type="ECO:0000256" key="15">
    <source>
        <dbReference type="ARBA" id="ARBA00022703"/>
    </source>
</evidence>
<feature type="region of interest" description="MPER; binding to GalCer" evidence="33">
    <location>
        <begin position="659"/>
        <end position="680"/>
    </location>
</feature>
<comment type="function">
    <text evidence="33">Transmembrane protein gp41: Acts as a class I viral fusion protein. Under the current model, the protein has at least 3 conformational states: pre-fusion native state, pre-hairpin intermediate state, and post-fusion hairpin state. During fusion of viral and target intracellular membranes, the coiled coil regions (heptad repeats) assume a trimer-of-hairpins structure, positioning the fusion peptide in close proximity to the C-terminal region of the ectodomain. The formation of this structure appears to drive apposition and subsequent fusion of viral and target cell membranes. Complete fusion occurs in host cell endosomes and is dynamin-dependent, however some lipid transfer might occur at the plasma membrane. The virus undergoes clathrin-dependent internalization long before endosomal fusion, thus minimizing the surface exposure of conserved viral epitopes during fusion and reducing the efficacy of inhibitors targeting these epitopes. Membranes fusion leads to delivery of the nucleocapsid into the cytoplasm.</text>
</comment>
<keyword evidence="27 33" id="KW-1015">Disulfide bond</keyword>
<feature type="transmembrane region" description="Helical" evidence="34">
    <location>
        <begin position="509"/>
        <end position="534"/>
    </location>
</feature>
<evidence type="ECO:0000256" key="1">
    <source>
        <dbReference type="ARBA" id="ARBA00004402"/>
    </source>
</evidence>
<comment type="domain">
    <text evidence="33">Some of the most genetically diverse regions of the viral genome are present in Env. They are called variable regions 1 through 5 (V1 through V5). Coreceptor usage of gp120 is determined mainly by the primary structure of the third variable region (V3) in the outer domain of gp120. The sequence of V3 determines which coreceptor, CCR5 and/or CXCR4 (corresponding to R5/macrophage, X4/T cell and R5X4/T cell and macrophage tropism), is used to trigger the fusion potential of the Env complex, and hence which cells the virus can infect. Binding to CCR5 involves a region adjacent in addition to V3.</text>
</comment>
<dbReference type="FunFam" id="1.10.287.210:FF:000001">
    <property type="entry name" value="Envelope glycoprotein gp160"/>
    <property type="match status" value="1"/>
</dbReference>
<keyword evidence="28 33" id="KW-0325">Glycoprotein</keyword>
<dbReference type="GO" id="GO:0039654">
    <property type="term" value="P:fusion of virus membrane with host endosome membrane"/>
    <property type="evidence" value="ECO:0007669"/>
    <property type="project" value="UniProtKB-UniRule"/>
</dbReference>
<dbReference type="HAMAP" id="MF_04083">
    <property type="entry name" value="HIV_ENV"/>
    <property type="match status" value="1"/>
</dbReference>
<evidence type="ECO:0000256" key="32">
    <source>
        <dbReference type="ARBA" id="ARBA00062028"/>
    </source>
</evidence>
<dbReference type="GO" id="GO:0005198">
    <property type="term" value="F:structural molecule activity"/>
    <property type="evidence" value="ECO:0007669"/>
    <property type="project" value="UniProtKB-UniRule"/>
</dbReference>
<keyword evidence="21 33" id="KW-1164">Virus endocytosis by host</keyword>
<feature type="disulfide bond" evidence="33">
    <location>
        <begin position="54"/>
        <end position="74"/>
    </location>
</feature>
<organism evidence="38">
    <name type="scientific">Human immunodeficiency virus type 1</name>
    <name type="common">HIV-1</name>
    <dbReference type="NCBI Taxonomy" id="11676"/>
    <lineage>
        <taxon>Viruses</taxon>
        <taxon>Riboviria</taxon>
        <taxon>Pararnavirae</taxon>
        <taxon>Artverviricota</taxon>
        <taxon>Revtraviricetes</taxon>
        <taxon>Ortervirales</taxon>
        <taxon>Retroviridae</taxon>
        <taxon>Orthoretrovirinae</taxon>
        <taxon>Lentivirus</taxon>
        <taxon>Lentivirus humimdef1</taxon>
    </lineage>
</organism>
<dbReference type="FunFam" id="1.20.5.490:FF:000001">
    <property type="entry name" value="Envelope glycoprotein gp160"/>
    <property type="match status" value="1"/>
</dbReference>
<feature type="chain" id="PRO_5023237566" description="Envelope glycoprotein gp160" evidence="33">
    <location>
        <begin position="33"/>
        <end position="853"/>
    </location>
</feature>
<feature type="topological domain" description="Cytoplasmic" evidence="33">
    <location>
        <begin position="703"/>
        <end position="853"/>
    </location>
</feature>
<keyword evidence="20 33" id="KW-0261">Viral envelope protein</keyword>
<keyword evidence="7 33" id="KW-1168">Fusion of virus membrane with host membrane</keyword>
<feature type="region of interest" description="Disordered" evidence="35">
    <location>
        <begin position="714"/>
        <end position="742"/>
    </location>
</feature>
<gene>
    <name evidence="33 38" type="primary">env</name>
</gene>
<comment type="domain">
    <text evidence="33">The YXXL motif is involved in determining the exact site of viral release at the surface of infected mononuclear cells and promotes endocytosis. YXXL and di-leucine endocytosis motifs interact directly or indirectly with the clathrin adapter complexes, opperate independently, and their activities are not additive.</text>
</comment>
<evidence type="ECO:0000256" key="13">
    <source>
        <dbReference type="ARBA" id="ARBA00022685"/>
    </source>
</evidence>
<dbReference type="CDD" id="cd09909">
    <property type="entry name" value="HIV-1-like_HR1-HR2"/>
    <property type="match status" value="1"/>
</dbReference>
<reference evidence="38" key="2">
    <citation type="submission" date="2011-05" db="EMBL/GenBank/DDBJ databases">
        <authorList>
            <person name="Gray L.R."/>
            <person name="Sterjovski J."/>
            <person name="Gabuzda D."/>
            <person name="Ramsland P.A."/>
            <person name="Chuchill M.J."/>
            <person name="Gorry P.R."/>
        </authorList>
    </citation>
    <scope>NUCLEOTIDE SEQUENCE</scope>
    <source>
        <strain evidence="38">Macs2ln5</strain>
    </source>
</reference>
<evidence type="ECO:0000256" key="34">
    <source>
        <dbReference type="RuleBase" id="RU363095"/>
    </source>
</evidence>
<dbReference type="GO" id="GO:1903911">
    <property type="term" value="P:positive regulation of receptor clustering"/>
    <property type="evidence" value="ECO:0007669"/>
    <property type="project" value="UniProtKB-UniRule"/>
</dbReference>
<dbReference type="Gene3D" id="2.170.40.20">
    <property type="entry name" value="Human immunodeficiency virus 1, Gp160, envelope glycoprotein"/>
    <property type="match status" value="2"/>
</dbReference>
<evidence type="ECO:0000256" key="10">
    <source>
        <dbReference type="ARBA" id="ARBA00022570"/>
    </source>
</evidence>
<feature type="disulfide bond" evidence="33">
    <location>
        <begin position="119"/>
        <end position="205"/>
    </location>
</feature>
<name>F8V1D4_HV1</name>
<evidence type="ECO:0000256" key="17">
    <source>
        <dbReference type="ARBA" id="ARBA00022804"/>
    </source>
</evidence>
<dbReference type="GO" id="GO:0055036">
    <property type="term" value="C:virion membrane"/>
    <property type="evidence" value="ECO:0007669"/>
    <property type="project" value="UniProtKB-SubCell"/>
</dbReference>
<comment type="caution">
    <text evidence="33 34">Lacks conserved residue(s) required for the propagation of feature annotation.</text>
</comment>
<feature type="transmembrane region" description="Helical" evidence="34">
    <location>
        <begin position="20"/>
        <end position="42"/>
    </location>
</feature>
<dbReference type="InterPro" id="IPR000777">
    <property type="entry name" value="HIV1_Gp120"/>
</dbReference>
<keyword evidence="15 33" id="KW-0053">Apoptosis</keyword>
<dbReference type="GO" id="GO:0019062">
    <property type="term" value="P:virion attachment to host cell"/>
    <property type="evidence" value="ECO:0007669"/>
    <property type="project" value="UniProtKB-UniRule"/>
</dbReference>
<comment type="subcellular location">
    <molecule>Transmembrane protein gp41</molecule>
    <subcellularLocation>
        <location evidence="33">Virion membrane</location>
        <topology evidence="33">Single-pass type I membrane protein</topology>
    </subcellularLocation>
    <subcellularLocation>
        <location evidence="33">Host cell membrane</location>
        <topology evidence="33">Single-pass type I membrane protein</topology>
    </subcellularLocation>
    <subcellularLocation>
        <location evidence="33">Host endosome membrane</location>
        <topology evidence="33">Single-pass type I membrane protein</topology>
    </subcellularLocation>
    <text evidence="33">It is probably concentrated at the site of budding and incorporated into the virions possibly by contacts between the cytoplasmic tail of Env and the N-terminus of Gag.</text>
</comment>
<feature type="disulfide bond" evidence="33">
    <location>
        <begin position="126"/>
        <end position="196"/>
    </location>
</feature>
<dbReference type="GO" id="GO:1903908">
    <property type="term" value="P:positive regulation of plasma membrane raft polarization"/>
    <property type="evidence" value="ECO:0007669"/>
    <property type="project" value="UniProtKB-UniRule"/>
</dbReference>
<keyword evidence="25 33" id="KW-0472">Membrane</keyword>
<comment type="miscellaneous">
    <text evidence="33">Inhibitors targeting HIV-1 viral envelope proteins are used as antiretroviral drugs. Attachment of virions to the cell surface via non-specific interactions and CD4 binding can be blocked by inhibitors that include cyanovirin-N, cyclotriazadisulfonamide analogs, PRO 2000, TNX 355 and PRO 542. In addition, BMS 806 can block CD4-induced conformational changes. Env interactions with the coreceptor molecules can be targeted by CCR5 antagonists including SCH-D, maraviroc (UK 427857) and aplaviroc (GW 873140), and the CXCR4 antagonist AMD 070. Fusion of viral and cellular membranes can be inhibited by peptides such as enfuvirtide and tifuvirtide (T 1249). Resistance to inhibitors associated with mutations in Env are observed. Most of the time, single mutations confer only a modest reduction in drug susceptibility. Combination of several mutations is usually required to develop a high-level drug resistance.</text>
</comment>
<reference evidence="38" key="1">
    <citation type="journal article" date="2011" name="Retrovirology">
        <title>Conformational alterations in the CD4 binding cavity of HIV-1 gp120 influencing gp120-CD4 interactions and fusogenicity of HIV-1 envelopes derived from brain and other tissues.</title>
        <authorList>
            <person name="Gray L."/>
            <person name="Sterjovski J."/>
            <person name="Ramsland P.A."/>
            <person name="Churchill M.J."/>
            <person name="Gorry P.R."/>
        </authorList>
    </citation>
    <scope>NUCLEOTIDE SEQUENCE</scope>
    <source>
        <strain evidence="38">Macs2ln5</strain>
    </source>
</reference>
<feature type="chain" id="PRO_5023237565" description="Transmembrane protein gp41" evidence="33">
    <location>
        <begin position="509"/>
        <end position="853"/>
    </location>
</feature>
<dbReference type="SUPFAM" id="SSF58069">
    <property type="entry name" value="Virus ectodomain"/>
    <property type="match status" value="1"/>
</dbReference>
<comment type="function">
    <text evidence="33">Envelope glycoprotein gp160: Oligomerizes in the host endoplasmic reticulum into predominantly trimers. In a second time, gp160 transits in the host Golgi, where glycosylation is completed. The precursor is then proteolytically cleaved in the trans-Golgi and thereby activated by cellular furin or furin-like proteases to produce gp120 and gp41.</text>
</comment>
<evidence type="ECO:0000256" key="8">
    <source>
        <dbReference type="ARBA" id="ARBA00022510"/>
    </source>
</evidence>
<comment type="subunit">
    <text evidence="32">The mature envelope protein (Env) consists of a homotrimer of non-covalently associated gp120-gp41 heterodimers. The resulting complex protrudes from the virus surface as a spike. There seems to be as few as 10 spikes on the average virion. Interacts with host CD4, CCR5 and CXCR4. Gp120 also interacts with the C-type lectins CD209/DC-SIGN and CLEC4M/DC-SIGNR (collectively referred to as DC-SIGN(R)). Gp120 and gp41 interact with GalCer. Gp120 interacts with host ITGA4/ITGB7 complex; on CD4+ T-cells, this interaction results in rapid activation of integrin ITGAL/LFA-1, which facilitates efficient cell-to-cell spreading of HIV-1. Gp120 interacts with cell-associated heparan sulfate; this interaction increases virus infectivity on permissive cells and may be involved in infection of CD4- cells.</text>
</comment>
<evidence type="ECO:0000259" key="37">
    <source>
        <dbReference type="Pfam" id="PF00517"/>
    </source>
</evidence>
<sequence length="853" mass="97000">MRVKEKYQHLWRWGWRWGTMLLGMLMICSATEKLWVTVYYGVPVWKEATTTLFCASDAKAYDTEAHNVWATHACVPTDPNPQEVELKNVTENFNMWKNNMVEQMHEDIISLWDQSLKPCVRLTPLCVTLNCSDVNATSTINSKEKMEGGPEMKNCSFNISTSMIEKRKKEYALFYRLDVVPIDNGENNTSYRLISCNTSVITQACPKVSFEPIPIHYCAPAGFAILKCNDKKFNGTGPCKNVSTVQCTHGIRPVVSTQLLLNGSLAEEEVVIRSANFSDNTKTIIVQLKEPVEINCTRPNNNTRKSIHMGPGKAFYATGDIIGDIRRAHCNISGTKWNNTLKQVVEKLRVQFKNKTIIFNQSSGGDPEIVMHSFNCGGEFFYCNSTPLFNSTWTWNDTQGSNSTKGNDTITLQCRIKQIINMWQEVGRAMYAPPISGLVRCSSNITGLLLTRDGGKNESKNNETFRPGGGDMRDNWRSELYKYKVVKIEPLGVAPTKAKRRVVQREKRAVTFGAMFLGFLGAAGSTMGAASIALTVQARQLLSGIVQQQNNLLRAIEAQQHLLQLTVWGIKQLQARVLAVERYLQDQQLLGIWGCSGKLICTTTVPWNATWSNKSLSAIWDNMTWMEWEREIDNYTDQIYILLEKSQNQQEKNEQELLELDKWANLWNWFNITKWLWYIKIFIMIVGGLIGLRIVFSVLSIVNRVRQGYSPLSFQTHLPTPRGPDRPGGIEEEGGERDRDRSGQLVDGSLALIWDDLRSLCLFSYHRLRDLLLIVTRIVELLGRRGWEALKYWWNLLQYWSQELKNSAVSLLNATAIAVAEGTDRVIEVVQGACRAIRHIPRRIRQGLERILL</sequence>
<dbReference type="EMBL" id="JN002033">
    <property type="protein sequence ID" value="AEH41889.1"/>
    <property type="molecule type" value="Genomic_DNA"/>
</dbReference>
<keyword evidence="18 33" id="KW-0946">Virion</keyword>